<evidence type="ECO:0000256" key="1">
    <source>
        <dbReference type="SAM" id="Phobius"/>
    </source>
</evidence>
<keyword evidence="1" id="KW-0472">Membrane</keyword>
<keyword evidence="1" id="KW-0812">Transmembrane</keyword>
<accession>A0A9P6E8F5</accession>
<sequence>MDNFNLHDRRPILGIRTPGYVPGSREDSQFTRVCHVVAPATYHECMRLAYETAIEGHLPEISARLADVSNQNLASYLKLNISRSHHVFTNEPAFWLELTPTTYKTQVMACTSIGIYSPLFVVRVRPGSVNSSWNARLEKKQELVIYVLLIFSIVMFSFALC</sequence>
<evidence type="ECO:0000313" key="3">
    <source>
        <dbReference type="Proteomes" id="UP000807306"/>
    </source>
</evidence>
<dbReference type="AlphaFoldDB" id="A0A9P6E8F5"/>
<organism evidence="2 3">
    <name type="scientific">Crepidotus variabilis</name>
    <dbReference type="NCBI Taxonomy" id="179855"/>
    <lineage>
        <taxon>Eukaryota</taxon>
        <taxon>Fungi</taxon>
        <taxon>Dikarya</taxon>
        <taxon>Basidiomycota</taxon>
        <taxon>Agaricomycotina</taxon>
        <taxon>Agaricomycetes</taxon>
        <taxon>Agaricomycetidae</taxon>
        <taxon>Agaricales</taxon>
        <taxon>Agaricineae</taxon>
        <taxon>Crepidotaceae</taxon>
        <taxon>Crepidotus</taxon>
    </lineage>
</organism>
<keyword evidence="3" id="KW-1185">Reference proteome</keyword>
<protein>
    <submittedName>
        <fullName evidence="2">Uncharacterized protein</fullName>
    </submittedName>
</protein>
<feature type="transmembrane region" description="Helical" evidence="1">
    <location>
        <begin position="143"/>
        <end position="160"/>
    </location>
</feature>
<keyword evidence="1" id="KW-1133">Transmembrane helix</keyword>
<gene>
    <name evidence="2" type="ORF">CPB83DRAFT_603110</name>
</gene>
<comment type="caution">
    <text evidence="2">The sequence shown here is derived from an EMBL/GenBank/DDBJ whole genome shotgun (WGS) entry which is preliminary data.</text>
</comment>
<dbReference type="EMBL" id="MU157896">
    <property type="protein sequence ID" value="KAF9524603.1"/>
    <property type="molecule type" value="Genomic_DNA"/>
</dbReference>
<proteinExistence type="predicted"/>
<dbReference type="Proteomes" id="UP000807306">
    <property type="component" value="Unassembled WGS sequence"/>
</dbReference>
<reference evidence="2" key="1">
    <citation type="submission" date="2020-11" db="EMBL/GenBank/DDBJ databases">
        <authorList>
            <consortium name="DOE Joint Genome Institute"/>
            <person name="Ahrendt S."/>
            <person name="Riley R."/>
            <person name="Andreopoulos W."/>
            <person name="Labutti K."/>
            <person name="Pangilinan J."/>
            <person name="Ruiz-Duenas F.J."/>
            <person name="Barrasa J.M."/>
            <person name="Sanchez-Garcia M."/>
            <person name="Camarero S."/>
            <person name="Miyauchi S."/>
            <person name="Serrano A."/>
            <person name="Linde D."/>
            <person name="Babiker R."/>
            <person name="Drula E."/>
            <person name="Ayuso-Fernandez I."/>
            <person name="Pacheco R."/>
            <person name="Padilla G."/>
            <person name="Ferreira P."/>
            <person name="Barriuso J."/>
            <person name="Kellner H."/>
            <person name="Castanera R."/>
            <person name="Alfaro M."/>
            <person name="Ramirez L."/>
            <person name="Pisabarro A.G."/>
            <person name="Kuo A."/>
            <person name="Tritt A."/>
            <person name="Lipzen A."/>
            <person name="He G."/>
            <person name="Yan M."/>
            <person name="Ng V."/>
            <person name="Cullen D."/>
            <person name="Martin F."/>
            <person name="Rosso M.-N."/>
            <person name="Henrissat B."/>
            <person name="Hibbett D."/>
            <person name="Martinez A.T."/>
            <person name="Grigoriev I.V."/>
        </authorList>
    </citation>
    <scope>NUCLEOTIDE SEQUENCE</scope>
    <source>
        <strain evidence="2">CBS 506.95</strain>
    </source>
</reference>
<evidence type="ECO:0000313" key="2">
    <source>
        <dbReference type="EMBL" id="KAF9524603.1"/>
    </source>
</evidence>
<name>A0A9P6E8F5_9AGAR</name>